<keyword evidence="3" id="KW-1185">Reference proteome</keyword>
<feature type="region of interest" description="Disordered" evidence="1">
    <location>
        <begin position="79"/>
        <end position="110"/>
    </location>
</feature>
<feature type="compositionally biased region" description="Polar residues" evidence="1">
    <location>
        <begin position="83"/>
        <end position="98"/>
    </location>
</feature>
<evidence type="ECO:0000256" key="1">
    <source>
        <dbReference type="SAM" id="MobiDB-lite"/>
    </source>
</evidence>
<comment type="caution">
    <text evidence="2">The sequence shown here is derived from an EMBL/GenBank/DDBJ whole genome shotgun (WGS) entry which is preliminary data.</text>
</comment>
<gene>
    <name evidence="2" type="ORF">PsYK624_132690</name>
</gene>
<dbReference type="AlphaFoldDB" id="A0A9P3LJV3"/>
<accession>A0A9P3LJV3</accession>
<dbReference type="EMBL" id="BPQB01000067">
    <property type="protein sequence ID" value="GJE97059.1"/>
    <property type="molecule type" value="Genomic_DNA"/>
</dbReference>
<organism evidence="2 3">
    <name type="scientific">Phanerochaete sordida</name>
    <dbReference type="NCBI Taxonomy" id="48140"/>
    <lineage>
        <taxon>Eukaryota</taxon>
        <taxon>Fungi</taxon>
        <taxon>Dikarya</taxon>
        <taxon>Basidiomycota</taxon>
        <taxon>Agaricomycotina</taxon>
        <taxon>Agaricomycetes</taxon>
        <taxon>Polyporales</taxon>
        <taxon>Phanerochaetaceae</taxon>
        <taxon>Phanerochaete</taxon>
    </lineage>
</organism>
<evidence type="ECO:0000313" key="2">
    <source>
        <dbReference type="EMBL" id="GJE97059.1"/>
    </source>
</evidence>
<feature type="region of interest" description="Disordered" evidence="1">
    <location>
        <begin position="20"/>
        <end position="55"/>
    </location>
</feature>
<protein>
    <submittedName>
        <fullName evidence="2">Uncharacterized protein</fullName>
    </submittedName>
</protein>
<dbReference type="Proteomes" id="UP000703269">
    <property type="component" value="Unassembled WGS sequence"/>
</dbReference>
<evidence type="ECO:0000313" key="3">
    <source>
        <dbReference type="Proteomes" id="UP000703269"/>
    </source>
</evidence>
<sequence length="195" mass="20054">MRRCIAAHARPVAAETRAEGPQAVVVGQRRGRASEGRDGVGKSIGASSPSQGHSLAAFPGESVVITHQKAVDLRTARCEGANGRSQTPPLAQAATTGTPARKQGDTSERAVRATPGVGPWAAVRGDAAAASVLRVRGVPPRPVLVLALDAQARLDAALGAQDDAGVDRLSVCAHFRPDVPARGTQARGGHAFCRR</sequence>
<proteinExistence type="predicted"/>
<reference evidence="2 3" key="1">
    <citation type="submission" date="2021-08" db="EMBL/GenBank/DDBJ databases">
        <title>Draft Genome Sequence of Phanerochaete sordida strain YK-624.</title>
        <authorList>
            <person name="Mori T."/>
            <person name="Dohra H."/>
            <person name="Suzuki T."/>
            <person name="Kawagishi H."/>
            <person name="Hirai H."/>
        </authorList>
    </citation>
    <scope>NUCLEOTIDE SEQUENCE [LARGE SCALE GENOMIC DNA]</scope>
    <source>
        <strain evidence="2 3">YK-624</strain>
    </source>
</reference>
<name>A0A9P3LJV3_9APHY</name>